<comment type="caution">
    <text evidence="1">The sequence shown here is derived from an EMBL/GenBank/DDBJ whole genome shotgun (WGS) entry which is preliminary data.</text>
</comment>
<evidence type="ECO:0000313" key="1">
    <source>
        <dbReference type="EMBL" id="GAH55368.1"/>
    </source>
</evidence>
<dbReference type="EMBL" id="BARU01022310">
    <property type="protein sequence ID" value="GAH55368.1"/>
    <property type="molecule type" value="Genomic_DNA"/>
</dbReference>
<dbReference type="AlphaFoldDB" id="X1ICQ0"/>
<accession>X1ICQ0</accession>
<reference evidence="1" key="1">
    <citation type="journal article" date="2014" name="Front. Microbiol.">
        <title>High frequency of phylogenetically diverse reductive dehalogenase-homologous genes in deep subseafloor sedimentary metagenomes.</title>
        <authorList>
            <person name="Kawai M."/>
            <person name="Futagami T."/>
            <person name="Toyoda A."/>
            <person name="Takaki Y."/>
            <person name="Nishi S."/>
            <person name="Hori S."/>
            <person name="Arai W."/>
            <person name="Tsubouchi T."/>
            <person name="Morono Y."/>
            <person name="Uchiyama I."/>
            <person name="Ito T."/>
            <person name="Fujiyama A."/>
            <person name="Inagaki F."/>
            <person name="Takami H."/>
        </authorList>
    </citation>
    <scope>NUCLEOTIDE SEQUENCE</scope>
    <source>
        <strain evidence="1">Expedition CK06-06</strain>
    </source>
</reference>
<organism evidence="1">
    <name type="scientific">marine sediment metagenome</name>
    <dbReference type="NCBI Taxonomy" id="412755"/>
    <lineage>
        <taxon>unclassified sequences</taxon>
        <taxon>metagenomes</taxon>
        <taxon>ecological metagenomes</taxon>
    </lineage>
</organism>
<proteinExistence type="predicted"/>
<sequence>MGREAQKRVLEMIKDMGTNLIVVNAGRITLVGGRERQSAIVTSLRPSDAEAIQEYCTSVVEVAPETGTKMNVRWGSENLMTEVVGITAA</sequence>
<name>X1ICQ0_9ZZZZ</name>
<gene>
    <name evidence="1" type="ORF">S03H2_36373</name>
</gene>
<protein>
    <submittedName>
        <fullName evidence="1">Uncharacterized protein</fullName>
    </submittedName>
</protein>
<feature type="non-terminal residue" evidence="1">
    <location>
        <position position="89"/>
    </location>
</feature>